<proteinExistence type="predicted"/>
<feature type="transmembrane region" description="Helical" evidence="6">
    <location>
        <begin position="35"/>
        <end position="55"/>
    </location>
</feature>
<dbReference type="Pfam" id="PF03788">
    <property type="entry name" value="LrgA"/>
    <property type="match status" value="1"/>
</dbReference>
<name>A0ABY9EFU4_9GAMM</name>
<accession>A0ABY9EFU4</accession>
<sequence length="130" mass="13984">MASLTPCNITQWLGGGAILFGCERLGDFLSDTLSLPVPGAVVGLLLLLCGLMLYGRVPRGLARISTQLLYLLPLLLLPAAVGVFFLRDLTISDWFALCTAIVFGTLISLTLSALLLRKLLHQSTGAERRD</sequence>
<keyword evidence="5 6" id="KW-0472">Membrane</keyword>
<feature type="transmembrane region" description="Helical" evidence="6">
    <location>
        <begin position="67"/>
        <end position="86"/>
    </location>
</feature>
<keyword evidence="8" id="KW-1185">Reference proteome</keyword>
<dbReference type="Proteomes" id="UP001321520">
    <property type="component" value="Chromosome"/>
</dbReference>
<reference evidence="7 8" key="1">
    <citation type="submission" date="2022-05" db="EMBL/GenBank/DDBJ databases">
        <title>Microbulbifer sp. nov., isolated from sponge.</title>
        <authorList>
            <person name="Gao L."/>
        </authorList>
    </citation>
    <scope>NUCLEOTIDE SEQUENCE [LARGE SCALE GENOMIC DNA]</scope>
    <source>
        <strain evidence="7 8">MI-G</strain>
    </source>
</reference>
<dbReference type="PANTHER" id="PTHR33931">
    <property type="entry name" value="HOLIN-LIKE PROTEIN CIDA-RELATED"/>
    <property type="match status" value="1"/>
</dbReference>
<organism evidence="7 8">
    <name type="scientific">Microbulbifer spongiae</name>
    <dbReference type="NCBI Taxonomy" id="2944933"/>
    <lineage>
        <taxon>Bacteria</taxon>
        <taxon>Pseudomonadati</taxon>
        <taxon>Pseudomonadota</taxon>
        <taxon>Gammaproteobacteria</taxon>
        <taxon>Cellvibrionales</taxon>
        <taxon>Microbulbiferaceae</taxon>
        <taxon>Microbulbifer</taxon>
    </lineage>
</organism>
<dbReference type="EMBL" id="CP098023">
    <property type="protein sequence ID" value="WKD49641.1"/>
    <property type="molecule type" value="Genomic_DNA"/>
</dbReference>
<evidence type="ECO:0000256" key="4">
    <source>
        <dbReference type="ARBA" id="ARBA00022989"/>
    </source>
</evidence>
<keyword evidence="4 6" id="KW-1133">Transmembrane helix</keyword>
<keyword evidence="3 6" id="KW-0812">Transmembrane</keyword>
<feature type="transmembrane region" description="Helical" evidence="6">
    <location>
        <begin position="92"/>
        <end position="116"/>
    </location>
</feature>
<dbReference type="InterPro" id="IPR005538">
    <property type="entry name" value="LrgA/CidA"/>
</dbReference>
<evidence type="ECO:0000256" key="3">
    <source>
        <dbReference type="ARBA" id="ARBA00022692"/>
    </source>
</evidence>
<evidence type="ECO:0000313" key="7">
    <source>
        <dbReference type="EMBL" id="WKD49641.1"/>
    </source>
</evidence>
<evidence type="ECO:0000313" key="8">
    <source>
        <dbReference type="Proteomes" id="UP001321520"/>
    </source>
</evidence>
<dbReference type="PANTHER" id="PTHR33931:SF2">
    <property type="entry name" value="HOLIN-LIKE PROTEIN CIDA"/>
    <property type="match status" value="1"/>
</dbReference>
<evidence type="ECO:0000256" key="5">
    <source>
        <dbReference type="ARBA" id="ARBA00023136"/>
    </source>
</evidence>
<comment type="subcellular location">
    <subcellularLocation>
        <location evidence="1">Cell membrane</location>
        <topology evidence="1">Multi-pass membrane protein</topology>
    </subcellularLocation>
</comment>
<evidence type="ECO:0000256" key="6">
    <source>
        <dbReference type="SAM" id="Phobius"/>
    </source>
</evidence>
<gene>
    <name evidence="7" type="ORF">M8T91_17390</name>
</gene>
<keyword evidence="2" id="KW-1003">Cell membrane</keyword>
<evidence type="ECO:0000256" key="2">
    <source>
        <dbReference type="ARBA" id="ARBA00022475"/>
    </source>
</evidence>
<protein>
    <submittedName>
        <fullName evidence="7">CidA/LrgA family protein</fullName>
    </submittedName>
</protein>
<dbReference type="RefSeq" id="WP_301415493.1">
    <property type="nucleotide sequence ID" value="NZ_CP098023.1"/>
</dbReference>
<evidence type="ECO:0000256" key="1">
    <source>
        <dbReference type="ARBA" id="ARBA00004651"/>
    </source>
</evidence>